<organism evidence="1">
    <name type="scientific">Anguilla anguilla</name>
    <name type="common">European freshwater eel</name>
    <name type="synonym">Muraena anguilla</name>
    <dbReference type="NCBI Taxonomy" id="7936"/>
    <lineage>
        <taxon>Eukaryota</taxon>
        <taxon>Metazoa</taxon>
        <taxon>Chordata</taxon>
        <taxon>Craniata</taxon>
        <taxon>Vertebrata</taxon>
        <taxon>Euteleostomi</taxon>
        <taxon>Actinopterygii</taxon>
        <taxon>Neopterygii</taxon>
        <taxon>Teleostei</taxon>
        <taxon>Anguilliformes</taxon>
        <taxon>Anguillidae</taxon>
        <taxon>Anguilla</taxon>
    </lineage>
</organism>
<accession>A0A0E9SAS8</accession>
<proteinExistence type="predicted"/>
<sequence>MSQRALLVAFPSAVPFLRLGGRLSNWGRSTDILRP</sequence>
<dbReference type="EMBL" id="GBXM01070206">
    <property type="protein sequence ID" value="JAH38371.1"/>
    <property type="molecule type" value="Transcribed_RNA"/>
</dbReference>
<dbReference type="AlphaFoldDB" id="A0A0E9SAS8"/>
<protein>
    <submittedName>
        <fullName evidence="1">Uncharacterized protein</fullName>
    </submittedName>
</protein>
<evidence type="ECO:0000313" key="1">
    <source>
        <dbReference type="EMBL" id="JAH38371.1"/>
    </source>
</evidence>
<reference evidence="1" key="1">
    <citation type="submission" date="2014-11" db="EMBL/GenBank/DDBJ databases">
        <authorList>
            <person name="Amaro Gonzalez C."/>
        </authorList>
    </citation>
    <scope>NUCLEOTIDE SEQUENCE</scope>
</reference>
<name>A0A0E9SAS8_ANGAN</name>
<reference evidence="1" key="2">
    <citation type="journal article" date="2015" name="Fish Shellfish Immunol.">
        <title>Early steps in the European eel (Anguilla anguilla)-Vibrio vulnificus interaction in the gills: Role of the RtxA13 toxin.</title>
        <authorList>
            <person name="Callol A."/>
            <person name="Pajuelo D."/>
            <person name="Ebbesson L."/>
            <person name="Teles M."/>
            <person name="MacKenzie S."/>
            <person name="Amaro C."/>
        </authorList>
    </citation>
    <scope>NUCLEOTIDE SEQUENCE</scope>
</reference>